<name>A0A4R3ND02_9GAMM</name>
<dbReference type="Pfam" id="PF04101">
    <property type="entry name" value="Glyco_tran_28_C"/>
    <property type="match status" value="1"/>
</dbReference>
<protein>
    <submittedName>
        <fullName evidence="2">UDP-N-acetylglucosamine:LPS N-acetylglucosamine transferase</fullName>
    </submittedName>
</protein>
<accession>A0A4R3ND02</accession>
<gene>
    <name evidence="2" type="ORF">EC835_11529</name>
</gene>
<dbReference type="InterPro" id="IPR007235">
    <property type="entry name" value="Glyco_trans_28_C"/>
</dbReference>
<proteinExistence type="predicted"/>
<organism evidence="2 3">
    <name type="scientific">Providencia alcalifaciens</name>
    <dbReference type="NCBI Taxonomy" id="126385"/>
    <lineage>
        <taxon>Bacteria</taxon>
        <taxon>Pseudomonadati</taxon>
        <taxon>Pseudomonadota</taxon>
        <taxon>Gammaproteobacteria</taxon>
        <taxon>Enterobacterales</taxon>
        <taxon>Morganellaceae</taxon>
        <taxon>Providencia</taxon>
    </lineage>
</organism>
<dbReference type="PANTHER" id="PTHR43025">
    <property type="entry name" value="MONOGALACTOSYLDIACYLGLYCEROL SYNTHASE"/>
    <property type="match status" value="1"/>
</dbReference>
<dbReference type="EMBL" id="SMAS01000015">
    <property type="protein sequence ID" value="TCT28832.1"/>
    <property type="molecule type" value="Genomic_DNA"/>
</dbReference>
<dbReference type="GO" id="GO:0016758">
    <property type="term" value="F:hexosyltransferase activity"/>
    <property type="evidence" value="ECO:0007669"/>
    <property type="project" value="InterPro"/>
</dbReference>
<dbReference type="Proteomes" id="UP000295055">
    <property type="component" value="Unassembled WGS sequence"/>
</dbReference>
<feature type="domain" description="Glycosyl transferase family 28 C-terminal" evidence="1">
    <location>
        <begin position="191"/>
        <end position="326"/>
    </location>
</feature>
<evidence type="ECO:0000259" key="1">
    <source>
        <dbReference type="Pfam" id="PF04101"/>
    </source>
</evidence>
<comment type="caution">
    <text evidence="2">The sequence shown here is derived from an EMBL/GenBank/DDBJ whole genome shotgun (WGS) entry which is preliminary data.</text>
</comment>
<evidence type="ECO:0000313" key="3">
    <source>
        <dbReference type="Proteomes" id="UP000295055"/>
    </source>
</evidence>
<dbReference type="SUPFAM" id="SSF53756">
    <property type="entry name" value="UDP-Glycosyltransferase/glycogen phosphorylase"/>
    <property type="match status" value="1"/>
</dbReference>
<dbReference type="Gene3D" id="3.40.50.2000">
    <property type="entry name" value="Glycogen Phosphorylase B"/>
    <property type="match status" value="1"/>
</dbReference>
<dbReference type="OrthoDB" id="6283850at2"/>
<sequence length="362" mass="41083">MILILYVEAGTGSFTLAKNVQYELNKCNVRSQLCSLHELLPPLLNRLLFGHYKNWCVNNKQYFSSIYQTQWFYPTLYKLLPLMMHRKRSRLNKEILSLFHNVDAVIACSFFCGWFACYWQKKSCRQFPLFGVLGDYTVSPGWKLPVDKLFIPFDFPSPVFDYIRRYGGNITVSGIPVDTNKINRSRVKGNVLLCGGGWGLKITEETIATLLEQESLKRLIVLCGQNVNLYNELCSQLHESISCGKLEVHGFINDMDTIYNQVDIVVTKAGGMTLTEAALNEKPIIISGYLPGHEQENMRVFVQQGAALFAEDTQALCQAINTLTQDDNIKNLLIKKASFLVNRQASNLLCNIIIKDIQNVDA</sequence>
<keyword evidence="2" id="KW-0808">Transferase</keyword>
<dbReference type="RefSeq" id="WP_132497298.1">
    <property type="nucleotide sequence ID" value="NZ_SMAS01000015.1"/>
</dbReference>
<dbReference type="PANTHER" id="PTHR43025:SF3">
    <property type="entry name" value="MONOGALACTOSYLDIACYLGLYCEROL SYNTHASE 1, CHLOROPLASTIC"/>
    <property type="match status" value="1"/>
</dbReference>
<evidence type="ECO:0000313" key="2">
    <source>
        <dbReference type="EMBL" id="TCT28832.1"/>
    </source>
</evidence>
<dbReference type="AlphaFoldDB" id="A0A4R3ND02"/>
<reference evidence="2 3" key="1">
    <citation type="submission" date="2019-03" db="EMBL/GenBank/DDBJ databases">
        <title>Genomic analyses of the natural microbiome of Caenorhabditis elegans.</title>
        <authorList>
            <person name="Samuel B."/>
        </authorList>
    </citation>
    <scope>NUCLEOTIDE SEQUENCE [LARGE SCALE GENOMIC DNA]</scope>
    <source>
        <strain evidence="2 3">JUb102</strain>
    </source>
</reference>
<dbReference type="InterPro" id="IPR050519">
    <property type="entry name" value="Glycosyltransf_28_UgtP"/>
</dbReference>